<dbReference type="PIRSF" id="PIRSF000207">
    <property type="entry name" value="SiR-FP_CysJ"/>
    <property type="match status" value="1"/>
</dbReference>
<evidence type="ECO:0000256" key="7">
    <source>
        <dbReference type="ARBA" id="ARBA00022857"/>
    </source>
</evidence>
<dbReference type="SUPFAM" id="SSF63380">
    <property type="entry name" value="Riboflavin synthase domain-like"/>
    <property type="match status" value="1"/>
</dbReference>
<dbReference type="InterPro" id="IPR001709">
    <property type="entry name" value="Flavoprot_Pyr_Nucl_cyt_Rdtase"/>
</dbReference>
<dbReference type="EMBL" id="NHRY01000236">
    <property type="protein sequence ID" value="PPQ28843.1"/>
    <property type="molecule type" value="Genomic_DNA"/>
</dbReference>
<dbReference type="Gene3D" id="1.20.990.10">
    <property type="entry name" value="NADPH-cytochrome p450 Reductase, Chain A, domain 3"/>
    <property type="match status" value="1"/>
</dbReference>
<name>A0A2S6N2J8_RHOGL</name>
<dbReference type="GO" id="GO:0005829">
    <property type="term" value="C:cytosol"/>
    <property type="evidence" value="ECO:0007669"/>
    <property type="project" value="TreeGrafter"/>
</dbReference>
<dbReference type="InterPro" id="IPR010199">
    <property type="entry name" value="CysJ"/>
</dbReference>
<gene>
    <name evidence="15" type="ORF">CCS01_22945</name>
</gene>
<dbReference type="Pfam" id="PF00175">
    <property type="entry name" value="NAD_binding_1"/>
    <property type="match status" value="1"/>
</dbReference>
<dbReference type="Gene3D" id="3.40.50.80">
    <property type="entry name" value="Nucleotide-binding domain of ferredoxin-NADP reductase (FNR) module"/>
    <property type="match status" value="1"/>
</dbReference>
<evidence type="ECO:0000256" key="8">
    <source>
        <dbReference type="ARBA" id="ARBA00022982"/>
    </source>
</evidence>
<feature type="binding site" evidence="12">
    <location>
        <begin position="117"/>
        <end position="120"/>
    </location>
    <ligand>
        <name>FMN</name>
        <dbReference type="ChEBI" id="CHEBI:58210"/>
    </ligand>
</feature>
<evidence type="ECO:0000256" key="3">
    <source>
        <dbReference type="ARBA" id="ARBA00022605"/>
    </source>
</evidence>
<reference evidence="15 16" key="1">
    <citation type="journal article" date="2018" name="Arch. Microbiol.">
        <title>New insights into the metabolic potential of the phototrophic purple bacterium Rhodopila globiformis DSM 161(T) from its draft genome sequence and evidence for a vanadium-dependent nitrogenase.</title>
        <authorList>
            <person name="Imhoff J.F."/>
            <person name="Rahn T."/>
            <person name="Kunzel S."/>
            <person name="Neulinger S.C."/>
        </authorList>
    </citation>
    <scope>NUCLEOTIDE SEQUENCE [LARGE SCALE GENOMIC DNA]</scope>
    <source>
        <strain evidence="15 16">DSM 161</strain>
    </source>
</reference>
<dbReference type="GO" id="GO:0050660">
    <property type="term" value="F:flavin adenine dinucleotide binding"/>
    <property type="evidence" value="ECO:0007669"/>
    <property type="project" value="InterPro"/>
</dbReference>
<comment type="caution">
    <text evidence="15">The sequence shown here is derived from an EMBL/GenBank/DDBJ whole genome shotgun (WGS) entry which is preliminary data.</text>
</comment>
<dbReference type="PROSITE" id="PS51384">
    <property type="entry name" value="FAD_FR"/>
    <property type="match status" value="1"/>
</dbReference>
<evidence type="ECO:0000256" key="2">
    <source>
        <dbReference type="ARBA" id="ARBA00022448"/>
    </source>
</evidence>
<dbReference type="OrthoDB" id="9803192at2"/>
<dbReference type="Proteomes" id="UP000239724">
    <property type="component" value="Unassembled WGS sequence"/>
</dbReference>
<feature type="binding site" evidence="12">
    <location>
        <position position="392"/>
    </location>
    <ligand>
        <name>FAD</name>
        <dbReference type="ChEBI" id="CHEBI:57692"/>
    </ligand>
</feature>
<dbReference type="InterPro" id="IPR017927">
    <property type="entry name" value="FAD-bd_FR_type"/>
</dbReference>
<dbReference type="GO" id="GO:0019344">
    <property type="term" value="P:cysteine biosynthetic process"/>
    <property type="evidence" value="ECO:0007669"/>
    <property type="project" value="UniProtKB-KW"/>
</dbReference>
<keyword evidence="16" id="KW-1185">Reference proteome</keyword>
<dbReference type="InterPro" id="IPR017938">
    <property type="entry name" value="Riboflavin_synthase-like_b-brl"/>
</dbReference>
<dbReference type="PANTHER" id="PTHR19384:SF128">
    <property type="entry name" value="NADPH OXIDOREDUCTASE A"/>
    <property type="match status" value="1"/>
</dbReference>
<feature type="binding site" evidence="12">
    <location>
        <position position="543"/>
    </location>
    <ligand>
        <name>NADP(+)</name>
        <dbReference type="ChEBI" id="CHEBI:58349"/>
    </ligand>
</feature>
<dbReference type="RefSeq" id="WP_104521152.1">
    <property type="nucleotide sequence ID" value="NZ_NHRY01000236.1"/>
</dbReference>
<dbReference type="SUPFAM" id="SSF52343">
    <property type="entry name" value="Ferredoxin reductase-like, C-terminal NADP-linked domain"/>
    <property type="match status" value="1"/>
</dbReference>
<organism evidence="15 16">
    <name type="scientific">Rhodopila globiformis</name>
    <name type="common">Rhodopseudomonas globiformis</name>
    <dbReference type="NCBI Taxonomy" id="1071"/>
    <lineage>
        <taxon>Bacteria</taxon>
        <taxon>Pseudomonadati</taxon>
        <taxon>Pseudomonadota</taxon>
        <taxon>Alphaproteobacteria</taxon>
        <taxon>Acetobacterales</taxon>
        <taxon>Acetobacteraceae</taxon>
        <taxon>Rhodopila</taxon>
    </lineage>
</organism>
<feature type="binding site" evidence="12">
    <location>
        <begin position="368"/>
        <end position="371"/>
    </location>
    <ligand>
        <name>FAD</name>
        <dbReference type="ChEBI" id="CHEBI:57692"/>
    </ligand>
</feature>
<feature type="domain" description="Flavodoxin-like" evidence="13">
    <location>
        <begin position="64"/>
        <end position="202"/>
    </location>
</feature>
<feature type="binding site" evidence="12">
    <location>
        <position position="338"/>
    </location>
    <ligand>
        <name>FAD</name>
        <dbReference type="ChEBI" id="CHEBI:57692"/>
    </ligand>
</feature>
<dbReference type="InterPro" id="IPR029039">
    <property type="entry name" value="Flavoprotein-like_sf"/>
</dbReference>
<feature type="binding site" evidence="12">
    <location>
        <begin position="401"/>
        <end position="404"/>
    </location>
    <ligand>
        <name>FAD</name>
        <dbReference type="ChEBI" id="CHEBI:57692"/>
    </ligand>
</feature>
<evidence type="ECO:0000259" key="13">
    <source>
        <dbReference type="PROSITE" id="PS50902"/>
    </source>
</evidence>
<keyword evidence="3" id="KW-0028">Amino-acid biosynthesis</keyword>
<evidence type="ECO:0000256" key="6">
    <source>
        <dbReference type="ARBA" id="ARBA00022827"/>
    </source>
</evidence>
<keyword evidence="6 12" id="KW-0274">FAD</keyword>
<dbReference type="PANTHER" id="PTHR19384">
    <property type="entry name" value="NITRIC OXIDE SYNTHASE-RELATED"/>
    <property type="match status" value="1"/>
</dbReference>
<feature type="binding site" evidence="12">
    <location>
        <begin position="501"/>
        <end position="502"/>
    </location>
    <ligand>
        <name>NADP(+)</name>
        <dbReference type="ChEBI" id="CHEBI:58349"/>
    </ligand>
</feature>
<keyword evidence="5 12" id="KW-0288">FMN</keyword>
<protein>
    <recommendedName>
        <fullName evidence="1">assimilatory sulfite reductase (NADPH)</fullName>
        <ecNumber evidence="1">1.8.1.2</ecNumber>
    </recommendedName>
</protein>
<keyword evidence="9" id="KW-0560">Oxidoreductase</keyword>
<evidence type="ECO:0000256" key="10">
    <source>
        <dbReference type="ARBA" id="ARBA00023192"/>
    </source>
</evidence>
<evidence type="ECO:0000259" key="14">
    <source>
        <dbReference type="PROSITE" id="PS51384"/>
    </source>
</evidence>
<dbReference type="AlphaFoldDB" id="A0A2S6N2J8"/>
<evidence type="ECO:0000256" key="9">
    <source>
        <dbReference type="ARBA" id="ARBA00023002"/>
    </source>
</evidence>
<evidence type="ECO:0000256" key="5">
    <source>
        <dbReference type="ARBA" id="ARBA00022643"/>
    </source>
</evidence>
<evidence type="ECO:0000313" key="15">
    <source>
        <dbReference type="EMBL" id="PPQ28843.1"/>
    </source>
</evidence>
<evidence type="ECO:0000256" key="12">
    <source>
        <dbReference type="PIRSR" id="PIRSR000207-1"/>
    </source>
</evidence>
<dbReference type="InterPro" id="IPR008254">
    <property type="entry name" value="Flavodoxin/NO_synth"/>
</dbReference>
<dbReference type="InterPro" id="IPR039261">
    <property type="entry name" value="FNR_nucleotide-bd"/>
</dbReference>
<keyword evidence="2" id="KW-0813">Transport</keyword>
<dbReference type="Gene3D" id="3.40.50.360">
    <property type="match status" value="1"/>
</dbReference>
<dbReference type="InterPro" id="IPR023173">
    <property type="entry name" value="NADPH_Cyt_P450_Rdtase_alpha"/>
</dbReference>
<evidence type="ECO:0000313" key="16">
    <source>
        <dbReference type="Proteomes" id="UP000239724"/>
    </source>
</evidence>
<accession>A0A2S6N2J8</accession>
<keyword evidence="4" id="KW-0285">Flavoprotein</keyword>
<dbReference type="InterPro" id="IPR001094">
    <property type="entry name" value="Flavdoxin-like"/>
</dbReference>
<dbReference type="SUPFAM" id="SSF52218">
    <property type="entry name" value="Flavoproteins"/>
    <property type="match status" value="1"/>
</dbReference>
<dbReference type="Gene3D" id="2.40.30.10">
    <property type="entry name" value="Translation factors"/>
    <property type="match status" value="1"/>
</dbReference>
<dbReference type="PROSITE" id="PS50902">
    <property type="entry name" value="FLAVODOXIN_LIKE"/>
    <property type="match status" value="1"/>
</dbReference>
<dbReference type="GO" id="GO:0004783">
    <property type="term" value="F:sulfite reductase (NADPH) activity"/>
    <property type="evidence" value="ECO:0007669"/>
    <property type="project" value="UniProtKB-EC"/>
</dbReference>
<feature type="binding site" evidence="12">
    <location>
        <position position="313"/>
    </location>
    <ligand>
        <name>FAD</name>
        <dbReference type="ChEBI" id="CHEBI:57692"/>
    </ligand>
</feature>
<comment type="cofactor">
    <cofactor evidence="12">
        <name>FAD</name>
        <dbReference type="ChEBI" id="CHEBI:57692"/>
    </cofactor>
    <text evidence="12">Binds 1 FAD per subunit.</text>
</comment>
<evidence type="ECO:0000256" key="4">
    <source>
        <dbReference type="ARBA" id="ARBA00022630"/>
    </source>
</evidence>
<dbReference type="Pfam" id="PF00667">
    <property type="entry name" value="FAD_binding_1"/>
    <property type="match status" value="2"/>
</dbReference>
<feature type="binding site" evidence="12">
    <location>
        <begin position="507"/>
        <end position="511"/>
    </location>
    <ligand>
        <name>NADP(+)</name>
        <dbReference type="ChEBI" id="CHEBI:58349"/>
    </ligand>
</feature>
<dbReference type="CDD" id="cd06199">
    <property type="entry name" value="SiR"/>
    <property type="match status" value="1"/>
</dbReference>
<keyword evidence="8" id="KW-0249">Electron transport</keyword>
<dbReference type="Pfam" id="PF00258">
    <property type="entry name" value="Flavodoxin_1"/>
    <property type="match status" value="1"/>
</dbReference>
<dbReference type="PRINTS" id="PR00369">
    <property type="entry name" value="FLAVODOXIN"/>
</dbReference>
<feature type="binding site" evidence="12">
    <location>
        <begin position="153"/>
        <end position="162"/>
    </location>
    <ligand>
        <name>FMN</name>
        <dbReference type="ChEBI" id="CHEBI:58210"/>
    </ligand>
</feature>
<sequence length="581" mass="62779">MQTAPLLPSTAPFAEEHIAALNRVISVSTAEQRAWLSGYLAGLQAASGTHAATPAAPPAKRAPLTILFATESGNAEALANQARKVAAKLGFAAKVVDMADFTPAQAAASENLLVVASTWGEGDPPQRAVDFYEALMADDAPRFEKTRYAVLALGDRAYAQFCEIGRRIDERLAALGGARITDRIDCDVDFETPANGWIDATLQRLNAEVGAKDAGASVIHVDFARPGADAPTRARPFEAEITEHARLSGSRSSSDTHHVAVSLEGSGILYEPGDALGVVPSNDPALADAVLNAAGLAGDEALRNALVNRLDITTLTQKQVEDFARETGTPVPPAEWAAGRQVIDLLETAPGKLSAEQLTALLRPLPPRYYSIASSRKAVGEEAHLLVAAVRYAAHGRPRQGVASVDITARHRAGDKLKVFLRANPHFRLPADNDRPIIMVGPGTGLAPFRGFLQEREAVGAGGRNWLVFGHRNYTHDFLYQLELQDWLKSRLLTRLDVAFSRDQPEKRYVQDSLWDARADVYRWLKDGAALYVCGDANAMAKDVHAALLRILADQGRQDEAAAKAELDAIRRDGRYLRDVY</sequence>
<dbReference type="FunFam" id="3.40.50.80:FF:000001">
    <property type="entry name" value="NADPH--cytochrome P450 reductase 1"/>
    <property type="match status" value="1"/>
</dbReference>
<dbReference type="GO" id="GO:0010181">
    <property type="term" value="F:FMN binding"/>
    <property type="evidence" value="ECO:0007669"/>
    <property type="project" value="InterPro"/>
</dbReference>
<proteinExistence type="predicted"/>
<keyword evidence="7 12" id="KW-0521">NADP</keyword>
<comment type="cofactor">
    <cofactor evidence="12">
        <name>FMN</name>
        <dbReference type="ChEBI" id="CHEBI:58210"/>
    </cofactor>
    <text evidence="12">Binds 1 FMN per subunit.</text>
</comment>
<comment type="catalytic activity">
    <reaction evidence="11">
        <text>hydrogen sulfide + 3 NADP(+) + 3 H2O = sulfite + 3 NADPH + 4 H(+)</text>
        <dbReference type="Rhea" id="RHEA:13801"/>
        <dbReference type="ChEBI" id="CHEBI:15377"/>
        <dbReference type="ChEBI" id="CHEBI:15378"/>
        <dbReference type="ChEBI" id="CHEBI:17359"/>
        <dbReference type="ChEBI" id="CHEBI:29919"/>
        <dbReference type="ChEBI" id="CHEBI:57783"/>
        <dbReference type="ChEBI" id="CHEBI:58349"/>
        <dbReference type="EC" id="1.8.1.2"/>
    </reaction>
</comment>
<evidence type="ECO:0000256" key="1">
    <source>
        <dbReference type="ARBA" id="ARBA00012604"/>
    </source>
</evidence>
<feature type="binding site" evidence="12">
    <location>
        <position position="581"/>
    </location>
    <ligand>
        <name>FAD</name>
        <dbReference type="ChEBI" id="CHEBI:57692"/>
    </ligand>
</feature>
<dbReference type="EC" id="1.8.1.2" evidence="1"/>
<dbReference type="InterPro" id="IPR001433">
    <property type="entry name" value="OxRdtase_FAD/NAD-bd"/>
</dbReference>
<evidence type="ECO:0000256" key="11">
    <source>
        <dbReference type="ARBA" id="ARBA00052219"/>
    </source>
</evidence>
<dbReference type="InterPro" id="IPR003097">
    <property type="entry name" value="CysJ-like_FAD-binding"/>
</dbReference>
<feature type="domain" description="FAD-binding FR-type" evidence="14">
    <location>
        <begin position="234"/>
        <end position="430"/>
    </location>
</feature>
<dbReference type="PRINTS" id="PR00371">
    <property type="entry name" value="FPNCR"/>
</dbReference>
<keyword evidence="10" id="KW-0198">Cysteine biosynthesis</keyword>